<dbReference type="InterPro" id="IPR014729">
    <property type="entry name" value="Rossmann-like_a/b/a_fold"/>
</dbReference>
<reference evidence="3 4" key="1">
    <citation type="submission" date="2016-11" db="EMBL/GenBank/DDBJ databases">
        <title>Paenibacillus species isolates.</title>
        <authorList>
            <person name="Beno S.M."/>
        </authorList>
    </citation>
    <scope>NUCLEOTIDE SEQUENCE [LARGE SCALE GENOMIC DNA]</scope>
    <source>
        <strain evidence="3 4">FSL H8-0246</strain>
    </source>
</reference>
<dbReference type="InterPro" id="IPR006016">
    <property type="entry name" value="UspA"/>
</dbReference>
<feature type="domain" description="UspA" evidence="2">
    <location>
        <begin position="3"/>
        <end position="142"/>
    </location>
</feature>
<dbReference type="Gene3D" id="3.40.50.620">
    <property type="entry name" value="HUPs"/>
    <property type="match status" value="1"/>
</dbReference>
<proteinExistence type="inferred from homology"/>
<dbReference type="PRINTS" id="PR01438">
    <property type="entry name" value="UNVRSLSTRESS"/>
</dbReference>
<gene>
    <name evidence="3" type="ORF">BK131_29555</name>
</gene>
<sequence length="142" mass="15222">MAMLKRILVAVDGSDHAHKALEQALILAEDMKQPANLLIVHVNPAISMNEPALGVDLEARIAEEGQHIIEPVTRQLSGRNVAYETLLIAGDPVNEICRVARERDCGMIVMGTGGKGMLAEMIVGSVSHGVLKHAECPVLTVK</sequence>
<dbReference type="Pfam" id="PF00582">
    <property type="entry name" value="Usp"/>
    <property type="match status" value="1"/>
</dbReference>
<dbReference type="SUPFAM" id="SSF52402">
    <property type="entry name" value="Adenine nucleotide alpha hydrolases-like"/>
    <property type="match status" value="1"/>
</dbReference>
<dbReference type="PANTHER" id="PTHR46268">
    <property type="entry name" value="STRESS RESPONSE PROTEIN NHAX"/>
    <property type="match status" value="1"/>
</dbReference>
<dbReference type="AlphaFoldDB" id="A0A1R1BEH0"/>
<evidence type="ECO:0000313" key="3">
    <source>
        <dbReference type="EMBL" id="OMF04813.1"/>
    </source>
</evidence>
<dbReference type="Proteomes" id="UP000187134">
    <property type="component" value="Unassembled WGS sequence"/>
</dbReference>
<comment type="caution">
    <text evidence="3">The sequence shown here is derived from an EMBL/GenBank/DDBJ whole genome shotgun (WGS) entry which is preliminary data.</text>
</comment>
<accession>A0A1R1BEH0</accession>
<evidence type="ECO:0000259" key="2">
    <source>
        <dbReference type="Pfam" id="PF00582"/>
    </source>
</evidence>
<name>A0A1R1BEH0_PAEAM</name>
<dbReference type="CDD" id="cd00293">
    <property type="entry name" value="USP-like"/>
    <property type="match status" value="1"/>
</dbReference>
<evidence type="ECO:0000313" key="4">
    <source>
        <dbReference type="Proteomes" id="UP000187134"/>
    </source>
</evidence>
<dbReference type="InterPro" id="IPR006015">
    <property type="entry name" value="Universal_stress_UspA"/>
</dbReference>
<evidence type="ECO:0000256" key="1">
    <source>
        <dbReference type="ARBA" id="ARBA00008791"/>
    </source>
</evidence>
<protein>
    <submittedName>
        <fullName evidence="3">Universal stress protein UspA</fullName>
    </submittedName>
</protein>
<organism evidence="3 4">
    <name type="scientific">Paenibacillus amylolyticus</name>
    <dbReference type="NCBI Taxonomy" id="1451"/>
    <lineage>
        <taxon>Bacteria</taxon>
        <taxon>Bacillati</taxon>
        <taxon>Bacillota</taxon>
        <taxon>Bacilli</taxon>
        <taxon>Bacillales</taxon>
        <taxon>Paenibacillaceae</taxon>
        <taxon>Paenibacillus</taxon>
    </lineage>
</organism>
<dbReference type="EMBL" id="MRTJ01000029">
    <property type="protein sequence ID" value="OMF04813.1"/>
    <property type="molecule type" value="Genomic_DNA"/>
</dbReference>
<dbReference type="PANTHER" id="PTHR46268:SF6">
    <property type="entry name" value="UNIVERSAL STRESS PROTEIN UP12"/>
    <property type="match status" value="1"/>
</dbReference>
<comment type="similarity">
    <text evidence="1">Belongs to the universal stress protein A family.</text>
</comment>